<dbReference type="SUPFAM" id="SSF46785">
    <property type="entry name" value="Winged helix' DNA-binding domain"/>
    <property type="match status" value="1"/>
</dbReference>
<comment type="caution">
    <text evidence="6">The sequence shown here is derived from an EMBL/GenBank/DDBJ whole genome shotgun (WGS) entry which is preliminary data.</text>
</comment>
<keyword evidence="3" id="KW-0804">Transcription</keyword>
<dbReference type="Pfam" id="PF13404">
    <property type="entry name" value="HTH_AsnC-type"/>
    <property type="match status" value="1"/>
</dbReference>
<keyword evidence="2" id="KW-0238">DNA-binding</keyword>
<gene>
    <name evidence="6" type="ORF">KIH74_23950</name>
</gene>
<evidence type="ECO:0000313" key="6">
    <source>
        <dbReference type="EMBL" id="MBT0772017.1"/>
    </source>
</evidence>
<dbReference type="Pfam" id="PF01037">
    <property type="entry name" value="AsnC_trans_reg"/>
    <property type="match status" value="1"/>
</dbReference>
<dbReference type="InterPro" id="IPR019888">
    <property type="entry name" value="Tscrpt_reg_AsnC-like"/>
</dbReference>
<keyword evidence="1" id="KW-0805">Transcription regulation</keyword>
<feature type="domain" description="HTH asnC-type" evidence="5">
    <location>
        <begin position="18"/>
        <end position="58"/>
    </location>
</feature>
<dbReference type="SUPFAM" id="SSF54909">
    <property type="entry name" value="Dimeric alpha+beta barrel"/>
    <property type="match status" value="1"/>
</dbReference>
<dbReference type="Proteomes" id="UP001197247">
    <property type="component" value="Unassembled WGS sequence"/>
</dbReference>
<dbReference type="InterPro" id="IPR011008">
    <property type="entry name" value="Dimeric_a/b-barrel"/>
</dbReference>
<evidence type="ECO:0000259" key="5">
    <source>
        <dbReference type="Pfam" id="PF13404"/>
    </source>
</evidence>
<accession>A0ABS5TLP2</accession>
<dbReference type="Gene3D" id="3.30.70.920">
    <property type="match status" value="1"/>
</dbReference>
<dbReference type="InterPro" id="IPR036388">
    <property type="entry name" value="WH-like_DNA-bd_sf"/>
</dbReference>
<dbReference type="PANTHER" id="PTHR30154:SF34">
    <property type="entry name" value="TRANSCRIPTIONAL REGULATOR AZLB"/>
    <property type="match status" value="1"/>
</dbReference>
<protein>
    <submittedName>
        <fullName evidence="6">Lrp/AsnC family transcriptional regulator</fullName>
    </submittedName>
</protein>
<dbReference type="InterPro" id="IPR000485">
    <property type="entry name" value="AsnC-type_HTH_dom"/>
</dbReference>
<dbReference type="InterPro" id="IPR019887">
    <property type="entry name" value="Tscrpt_reg_AsnC/Lrp_C"/>
</dbReference>
<dbReference type="SMART" id="SM00344">
    <property type="entry name" value="HTH_ASNC"/>
    <property type="match status" value="1"/>
</dbReference>
<keyword evidence="7" id="KW-1185">Reference proteome</keyword>
<proteinExistence type="predicted"/>
<name>A0ABS5TLP2_9ACTN</name>
<dbReference type="EMBL" id="JAHBAY010000010">
    <property type="protein sequence ID" value="MBT0772017.1"/>
    <property type="molecule type" value="Genomic_DNA"/>
</dbReference>
<evidence type="ECO:0000256" key="1">
    <source>
        <dbReference type="ARBA" id="ARBA00023015"/>
    </source>
</evidence>
<dbReference type="Gene3D" id="1.10.10.10">
    <property type="entry name" value="Winged helix-like DNA-binding domain superfamily/Winged helix DNA-binding domain"/>
    <property type="match status" value="1"/>
</dbReference>
<evidence type="ECO:0000313" key="7">
    <source>
        <dbReference type="Proteomes" id="UP001197247"/>
    </source>
</evidence>
<feature type="domain" description="Transcription regulator AsnC/Lrp ligand binding" evidence="4">
    <location>
        <begin position="84"/>
        <end position="154"/>
    </location>
</feature>
<evidence type="ECO:0000256" key="3">
    <source>
        <dbReference type="ARBA" id="ARBA00023163"/>
    </source>
</evidence>
<sequence length="170" mass="18694">MLKERLSKGFALSNLTPLDATDARILLALDRDPQATVVALANDLKLARNTVQARLRRMNTNGALGRNSRRVEPEAVGYPLLAFVTVSIQQRMRVEATEALAGLPEIVELLATTGEGDMLCRVVARDTADLNRITEHLVDMPGIVRTSTSIVLRTVRPLRMDPLLEELAGR</sequence>
<dbReference type="PANTHER" id="PTHR30154">
    <property type="entry name" value="LEUCINE-RESPONSIVE REGULATORY PROTEIN"/>
    <property type="match status" value="1"/>
</dbReference>
<reference evidence="6 7" key="1">
    <citation type="submission" date="2021-05" db="EMBL/GenBank/DDBJ databases">
        <title>Kineosporia and Streptomyces sp. nov. two new marine actinobacteria isolated from Coral.</title>
        <authorList>
            <person name="Buangrab K."/>
            <person name="Sutthacheep M."/>
            <person name="Yeemin T."/>
            <person name="Harunari E."/>
            <person name="Igarashi Y."/>
            <person name="Kanchanasin P."/>
            <person name="Tanasupawat S."/>
            <person name="Phongsopitanun W."/>
        </authorList>
    </citation>
    <scope>NUCLEOTIDE SEQUENCE [LARGE SCALE GENOMIC DNA]</scope>
    <source>
        <strain evidence="6 7">J2-2</strain>
    </source>
</reference>
<organism evidence="6 7">
    <name type="scientific">Kineosporia corallincola</name>
    <dbReference type="NCBI Taxonomy" id="2835133"/>
    <lineage>
        <taxon>Bacteria</taxon>
        <taxon>Bacillati</taxon>
        <taxon>Actinomycetota</taxon>
        <taxon>Actinomycetes</taxon>
        <taxon>Kineosporiales</taxon>
        <taxon>Kineosporiaceae</taxon>
        <taxon>Kineosporia</taxon>
    </lineage>
</organism>
<evidence type="ECO:0000259" key="4">
    <source>
        <dbReference type="Pfam" id="PF01037"/>
    </source>
</evidence>
<dbReference type="InterPro" id="IPR036390">
    <property type="entry name" value="WH_DNA-bd_sf"/>
</dbReference>
<evidence type="ECO:0000256" key="2">
    <source>
        <dbReference type="ARBA" id="ARBA00023125"/>
    </source>
</evidence>